<dbReference type="Gene3D" id="3.30.43.10">
    <property type="entry name" value="Uridine Diphospho-n-acetylenolpyruvylglucosamine Reductase, domain 2"/>
    <property type="match status" value="1"/>
</dbReference>
<proteinExistence type="inferred from homology"/>
<evidence type="ECO:0000256" key="4">
    <source>
        <dbReference type="ARBA" id="ARBA00023002"/>
    </source>
</evidence>
<dbReference type="EMBL" id="LSBJ02000017">
    <property type="protein sequence ID" value="OAQ58538.1"/>
    <property type="molecule type" value="Genomic_DNA"/>
</dbReference>
<dbReference type="InterPro" id="IPR036318">
    <property type="entry name" value="FAD-bd_PCMH-like_sf"/>
</dbReference>
<dbReference type="Pfam" id="PF08031">
    <property type="entry name" value="BBE"/>
    <property type="match status" value="1"/>
</dbReference>
<dbReference type="Gene3D" id="3.40.462.20">
    <property type="match status" value="1"/>
</dbReference>
<feature type="domain" description="FAD-binding PCMH-type" evidence="5">
    <location>
        <begin position="60"/>
        <end position="233"/>
    </location>
</feature>
<evidence type="ECO:0000256" key="1">
    <source>
        <dbReference type="ARBA" id="ARBA00005466"/>
    </source>
</evidence>
<dbReference type="InterPro" id="IPR016167">
    <property type="entry name" value="FAD-bd_PCMH_sub1"/>
</dbReference>
<dbReference type="InterPro" id="IPR012951">
    <property type="entry name" value="BBE"/>
</dbReference>
<accession>A0A179EZE2</accession>
<sequence>MRFETISTTPQSVPAATRTKYNIDKDAPGLLPLHEKFPQIVYTRSDPSYKGLSSTFNQAISVKPVAVIRASEEIHVADTIKIARKLNLPLGIRSGGSDLAGRNISRADNGIVLDLRGLNSVTIAEGKNCADVGGGILTGELAPILGDRGLFTPIGWHPMVGYVGWAMGGGYGMYASAYGLGVDQILAGRLVLADGSIIQVDENHNSELLWALRGAGNGIWGVVTQLTVKIYPQPKLLIGALKLEHRDWESALTEWSDNIEPNLPTEFAGDLYIRNPNPLNPEVCFYFAWCAKPGDDLTNGYRFLDKMKSLSGSLAGNVSEMDFASFVKAVPSSQPTPCYLRGVITKGLTRSVVSVLNRRYRNTKGVYMGSPSHFAHGLAIQANPKACFPLRYRHRLLPLICRHDNMMVSSEANDAAIDMAGGTVDELKATGDVFEGVAYGNLMPSIDTDVEATFGKETLQRLRQLKKTYDPDGFFSGGYPSL</sequence>
<dbReference type="AlphaFoldDB" id="A0A179EZE2"/>
<dbReference type="GeneID" id="28853518"/>
<dbReference type="InterPro" id="IPR016166">
    <property type="entry name" value="FAD-bd_PCMH"/>
</dbReference>
<dbReference type="InterPro" id="IPR050416">
    <property type="entry name" value="FAD-linked_Oxidoreductase"/>
</dbReference>
<name>A0A179EZE2_METCM</name>
<dbReference type="RefSeq" id="XP_018136685.1">
    <property type="nucleotide sequence ID" value="XM_018289524.1"/>
</dbReference>
<reference evidence="6 7" key="1">
    <citation type="journal article" date="2016" name="PLoS Pathog.">
        <title>Biosynthesis of antibiotic leucinostatins in bio-control fungus Purpureocillium lilacinum and their inhibition on phytophthora revealed by genome mining.</title>
        <authorList>
            <person name="Wang G."/>
            <person name="Liu Z."/>
            <person name="Lin R."/>
            <person name="Li E."/>
            <person name="Mao Z."/>
            <person name="Ling J."/>
            <person name="Yang Y."/>
            <person name="Yin W.B."/>
            <person name="Xie B."/>
        </authorList>
    </citation>
    <scope>NUCLEOTIDE SEQUENCE [LARGE SCALE GENOMIC DNA]</scope>
    <source>
        <strain evidence="6">170</strain>
    </source>
</reference>
<dbReference type="PANTHER" id="PTHR42973">
    <property type="entry name" value="BINDING OXIDOREDUCTASE, PUTATIVE (AFU_ORTHOLOGUE AFUA_1G17690)-RELATED"/>
    <property type="match status" value="1"/>
</dbReference>
<dbReference type="Proteomes" id="UP000078397">
    <property type="component" value="Unassembled WGS sequence"/>
</dbReference>
<organism evidence="6 7">
    <name type="scientific">Pochonia chlamydosporia 170</name>
    <dbReference type="NCBI Taxonomy" id="1380566"/>
    <lineage>
        <taxon>Eukaryota</taxon>
        <taxon>Fungi</taxon>
        <taxon>Dikarya</taxon>
        <taxon>Ascomycota</taxon>
        <taxon>Pezizomycotina</taxon>
        <taxon>Sordariomycetes</taxon>
        <taxon>Hypocreomycetidae</taxon>
        <taxon>Hypocreales</taxon>
        <taxon>Clavicipitaceae</taxon>
        <taxon>Pochonia</taxon>
    </lineage>
</organism>
<evidence type="ECO:0000259" key="5">
    <source>
        <dbReference type="PROSITE" id="PS51387"/>
    </source>
</evidence>
<dbReference type="SUPFAM" id="SSF56176">
    <property type="entry name" value="FAD-binding/transporter-associated domain-like"/>
    <property type="match status" value="1"/>
</dbReference>
<evidence type="ECO:0000313" key="6">
    <source>
        <dbReference type="EMBL" id="OAQ58538.1"/>
    </source>
</evidence>
<dbReference type="GO" id="GO:0071949">
    <property type="term" value="F:FAD binding"/>
    <property type="evidence" value="ECO:0007669"/>
    <property type="project" value="InterPro"/>
</dbReference>
<keyword evidence="4" id="KW-0560">Oxidoreductase</keyword>
<keyword evidence="7" id="KW-1185">Reference proteome</keyword>
<evidence type="ECO:0000256" key="3">
    <source>
        <dbReference type="ARBA" id="ARBA00022827"/>
    </source>
</evidence>
<evidence type="ECO:0000256" key="2">
    <source>
        <dbReference type="ARBA" id="ARBA00022630"/>
    </source>
</evidence>
<dbReference type="KEGG" id="pchm:VFPPC_11288"/>
<protein>
    <submittedName>
        <fullName evidence="6">FAD/FMN-containing dehydrogenase</fullName>
    </submittedName>
</protein>
<dbReference type="PANTHER" id="PTHR42973:SF7">
    <property type="entry name" value="FAD-BINDING PCMH-TYPE DOMAIN-CONTAINING PROTEIN"/>
    <property type="match status" value="1"/>
</dbReference>
<dbReference type="GO" id="GO:0016491">
    <property type="term" value="F:oxidoreductase activity"/>
    <property type="evidence" value="ECO:0007669"/>
    <property type="project" value="UniProtKB-KW"/>
</dbReference>
<dbReference type="InterPro" id="IPR016169">
    <property type="entry name" value="FAD-bd_PCMH_sub2"/>
</dbReference>
<comment type="similarity">
    <text evidence="1">Belongs to the oxygen-dependent FAD-linked oxidoreductase family.</text>
</comment>
<dbReference type="InterPro" id="IPR006094">
    <property type="entry name" value="Oxid_FAD_bind_N"/>
</dbReference>
<keyword evidence="2" id="KW-0285">Flavoprotein</keyword>
<dbReference type="Pfam" id="PF01565">
    <property type="entry name" value="FAD_binding_4"/>
    <property type="match status" value="1"/>
</dbReference>
<keyword evidence="3" id="KW-0274">FAD</keyword>
<dbReference type="Gene3D" id="3.30.465.10">
    <property type="match status" value="1"/>
</dbReference>
<gene>
    <name evidence="6" type="ORF">VFPPC_11288</name>
</gene>
<evidence type="ECO:0000313" key="7">
    <source>
        <dbReference type="Proteomes" id="UP000078397"/>
    </source>
</evidence>
<comment type="caution">
    <text evidence="6">The sequence shown here is derived from an EMBL/GenBank/DDBJ whole genome shotgun (WGS) entry which is preliminary data.</text>
</comment>
<dbReference type="PROSITE" id="PS51387">
    <property type="entry name" value="FAD_PCMH"/>
    <property type="match status" value="1"/>
</dbReference>
<dbReference type="OrthoDB" id="407275at2759"/>